<sequence length="49" mass="5696">MSSAWRVEHNGDTTRPRRLPTVYRTKRAKYLVTMSIKTSPDGDDHTIIH</sequence>
<gene>
    <name evidence="2" type="ORF">RR48_05431</name>
</gene>
<organism evidence="2 3">
    <name type="scientific">Papilio machaon</name>
    <name type="common">Old World swallowtail butterfly</name>
    <dbReference type="NCBI Taxonomy" id="76193"/>
    <lineage>
        <taxon>Eukaryota</taxon>
        <taxon>Metazoa</taxon>
        <taxon>Ecdysozoa</taxon>
        <taxon>Arthropoda</taxon>
        <taxon>Hexapoda</taxon>
        <taxon>Insecta</taxon>
        <taxon>Pterygota</taxon>
        <taxon>Neoptera</taxon>
        <taxon>Endopterygota</taxon>
        <taxon>Lepidoptera</taxon>
        <taxon>Glossata</taxon>
        <taxon>Ditrysia</taxon>
        <taxon>Papilionoidea</taxon>
        <taxon>Papilionidae</taxon>
        <taxon>Papilioninae</taxon>
        <taxon>Papilio</taxon>
    </lineage>
</organism>
<dbReference type="Proteomes" id="UP000053240">
    <property type="component" value="Unassembled WGS sequence"/>
</dbReference>
<protein>
    <submittedName>
        <fullName evidence="2">Uncharacterized protein</fullName>
    </submittedName>
</protein>
<dbReference type="InParanoid" id="A0A0N1PHR9"/>
<keyword evidence="3" id="KW-1185">Reference proteome</keyword>
<proteinExistence type="predicted"/>
<accession>A0A0N1PHR9</accession>
<feature type="region of interest" description="Disordered" evidence="1">
    <location>
        <begin position="1"/>
        <end position="20"/>
    </location>
</feature>
<reference evidence="2 3" key="1">
    <citation type="journal article" date="2015" name="Nat. Commun.">
        <title>Outbred genome sequencing and CRISPR/Cas9 gene editing in butterflies.</title>
        <authorList>
            <person name="Li X."/>
            <person name="Fan D."/>
            <person name="Zhang W."/>
            <person name="Liu G."/>
            <person name="Zhang L."/>
            <person name="Zhao L."/>
            <person name="Fang X."/>
            <person name="Chen L."/>
            <person name="Dong Y."/>
            <person name="Chen Y."/>
            <person name="Ding Y."/>
            <person name="Zhao R."/>
            <person name="Feng M."/>
            <person name="Zhu Y."/>
            <person name="Feng Y."/>
            <person name="Jiang X."/>
            <person name="Zhu D."/>
            <person name="Xiang H."/>
            <person name="Feng X."/>
            <person name="Li S."/>
            <person name="Wang J."/>
            <person name="Zhang G."/>
            <person name="Kronforst M.R."/>
            <person name="Wang W."/>
        </authorList>
    </citation>
    <scope>NUCLEOTIDE SEQUENCE [LARGE SCALE GENOMIC DNA]</scope>
    <source>
        <strain evidence="2">Ya'a_city_454_Pm</strain>
        <tissue evidence="2">Whole body</tissue>
    </source>
</reference>
<evidence type="ECO:0000256" key="1">
    <source>
        <dbReference type="SAM" id="MobiDB-lite"/>
    </source>
</evidence>
<evidence type="ECO:0000313" key="2">
    <source>
        <dbReference type="EMBL" id="KPJ13043.1"/>
    </source>
</evidence>
<feature type="compositionally biased region" description="Basic and acidic residues" evidence="1">
    <location>
        <begin position="1"/>
        <end position="15"/>
    </location>
</feature>
<name>A0A0N1PHR9_PAPMA</name>
<dbReference type="EMBL" id="KQ460651">
    <property type="protein sequence ID" value="KPJ13043.1"/>
    <property type="molecule type" value="Genomic_DNA"/>
</dbReference>
<evidence type="ECO:0000313" key="3">
    <source>
        <dbReference type="Proteomes" id="UP000053240"/>
    </source>
</evidence>
<dbReference type="AlphaFoldDB" id="A0A0N1PHR9"/>